<dbReference type="AlphaFoldDB" id="A0A1X7RYQ2"/>
<evidence type="ECO:0000313" key="4">
    <source>
        <dbReference type="EMBL" id="SMQ52558.1"/>
    </source>
</evidence>
<dbReference type="SUPFAM" id="SSF53474">
    <property type="entry name" value="alpha/beta-Hydrolases"/>
    <property type="match status" value="1"/>
</dbReference>
<sequence length="746" mass="79443">MPNFRRLFHVGTMNCRQTGLPGLRNLVSVRTPAKMKVACISIAVVALCTNVALSTSRYPGPNPSHNDQTSLTLLYQNNLNASDDVNHIGALLLDPTTPSGAAARCALFGETLLTRATLENYTADFVPIINYLLFSSSIPPNSPILVADALLTLASDTSCLSFSPLSPRPSNKRRYPVLCTQSSRSDTPSTSSASSANQITISDPATKNTYVGYRNLKSFRFLGIPYTNMPTPRWTYSTPNTVTGTHFNATTYGPACPQTGSNSSIEDCLFLNIQTPYIPSSSPHTARKLRPVLLNIHGGGFTGGSSNSLDGSDLSSRHDIVMVSINYRLSTLGFLAVPGTAIRGNFGLGDQVSALKWVRANIAAFGGDPSKVTIMGESAGAGSVRALLGAPEVVAQGLVQGAVAMSNLGGGRTLGLQGNYGTEFSEWKTTEEGWQQQGSKVAVEAGCANGTLEEQVDCLRTIPADELVKQQNVARFVLQDGEIVTRRNLNVVTSNGTTAHIPVIFGITANDGASFSTYPAANITSENEGIQQALGISEAYAQSVIDSGLFPFYDTGNLTLDAFNVSQRVATDTTFRCIDEATVYAGAISGVFEKAYYYTIERTWAGYDPNNLGLSGLSSGPISSAFPSGNPEAAYFRLHGADLGFAYGNQAPLRDAQDLMASQLISGYFAQFAKTGDPNADVAYLQARGYTEELEAAEGSGSWDVVSGKMGPGMRLDAKSRLAGWEEMEQCAWLGYGVEYYVDGGI</sequence>
<protein>
    <recommendedName>
        <fullName evidence="3">Carboxylesterase type B domain-containing protein</fullName>
    </recommendedName>
</protein>
<dbReference type="InterPro" id="IPR002018">
    <property type="entry name" value="CarbesteraseB"/>
</dbReference>
<dbReference type="Pfam" id="PF00135">
    <property type="entry name" value="COesterase"/>
    <property type="match status" value="1"/>
</dbReference>
<name>A0A1X7RYQ2_ZYMT9</name>
<dbReference type="Gene3D" id="3.40.50.1820">
    <property type="entry name" value="alpha/beta hydrolase"/>
    <property type="match status" value="1"/>
</dbReference>
<gene>
    <name evidence="4" type="ORF">ZT3D7_G7711</name>
</gene>
<keyword evidence="5" id="KW-1185">Reference proteome</keyword>
<dbReference type="Proteomes" id="UP000215127">
    <property type="component" value="Chromosome 7"/>
</dbReference>
<evidence type="ECO:0000313" key="5">
    <source>
        <dbReference type="Proteomes" id="UP000215127"/>
    </source>
</evidence>
<reference evidence="4 5" key="1">
    <citation type="submission" date="2016-06" db="EMBL/GenBank/DDBJ databases">
        <authorList>
            <person name="Kjaerup R.B."/>
            <person name="Dalgaard T.S."/>
            <person name="Juul-Madsen H.R."/>
        </authorList>
    </citation>
    <scope>NUCLEOTIDE SEQUENCE [LARGE SCALE GENOMIC DNA]</scope>
</reference>
<comment type="similarity">
    <text evidence="1">Belongs to the type-B carboxylesterase/lipase family.</text>
</comment>
<dbReference type="EMBL" id="LT853698">
    <property type="protein sequence ID" value="SMQ52558.1"/>
    <property type="molecule type" value="Genomic_DNA"/>
</dbReference>
<dbReference type="PANTHER" id="PTHR43142:SF3">
    <property type="entry name" value="PUTATIVE (AFU_ORTHOLOGUE AFUA_3G09070)-RELATED"/>
    <property type="match status" value="1"/>
</dbReference>
<dbReference type="STRING" id="1276538.A0A1X7RYQ2"/>
<proteinExistence type="inferred from homology"/>
<dbReference type="InterPro" id="IPR019826">
    <property type="entry name" value="Carboxylesterase_B_AS"/>
</dbReference>
<evidence type="ECO:0000256" key="2">
    <source>
        <dbReference type="ARBA" id="ARBA00022801"/>
    </source>
</evidence>
<organism evidence="4 5">
    <name type="scientific">Zymoseptoria tritici (strain ST99CH_3D7)</name>
    <dbReference type="NCBI Taxonomy" id="1276538"/>
    <lineage>
        <taxon>Eukaryota</taxon>
        <taxon>Fungi</taxon>
        <taxon>Dikarya</taxon>
        <taxon>Ascomycota</taxon>
        <taxon>Pezizomycotina</taxon>
        <taxon>Dothideomycetes</taxon>
        <taxon>Dothideomycetidae</taxon>
        <taxon>Mycosphaerellales</taxon>
        <taxon>Mycosphaerellaceae</taxon>
        <taxon>Zymoseptoria</taxon>
    </lineage>
</organism>
<dbReference type="PROSITE" id="PS00122">
    <property type="entry name" value="CARBOXYLESTERASE_B_1"/>
    <property type="match status" value="1"/>
</dbReference>
<dbReference type="GO" id="GO:0016787">
    <property type="term" value="F:hydrolase activity"/>
    <property type="evidence" value="ECO:0007669"/>
    <property type="project" value="UniProtKB-KW"/>
</dbReference>
<feature type="domain" description="Carboxylesterase type B" evidence="3">
    <location>
        <begin position="220"/>
        <end position="720"/>
    </location>
</feature>
<accession>A0A1X7RYQ2</accession>
<dbReference type="InterPro" id="IPR029058">
    <property type="entry name" value="AB_hydrolase_fold"/>
</dbReference>
<evidence type="ECO:0000259" key="3">
    <source>
        <dbReference type="Pfam" id="PF00135"/>
    </source>
</evidence>
<dbReference type="PANTHER" id="PTHR43142">
    <property type="entry name" value="CARBOXYLIC ESTER HYDROLASE"/>
    <property type="match status" value="1"/>
</dbReference>
<keyword evidence="2" id="KW-0378">Hydrolase</keyword>
<evidence type="ECO:0000256" key="1">
    <source>
        <dbReference type="ARBA" id="ARBA00005964"/>
    </source>
</evidence>